<dbReference type="KEGG" id="celz:E5225_01770"/>
<reference evidence="2 3" key="1">
    <citation type="submission" date="2019-04" db="EMBL/GenBank/DDBJ databases">
        <title>Isolation and identification of Cellulomonas shaoxiangyii sp. Nov. isolated from feces of the Tibetan antelopes (Pantholops hodgsonii) in the Qinghai-Tibet plateau of China.</title>
        <authorList>
            <person name="Tian Z."/>
        </authorList>
    </citation>
    <scope>NUCLEOTIDE SEQUENCE [LARGE SCALE GENOMIC DNA]</scope>
    <source>
        <strain evidence="2 3">Z28</strain>
    </source>
</reference>
<proteinExistence type="predicted"/>
<sequence length="274" mass="28928">MSEQQRAADDPPPFPATDDELAARITRALHARAAAQHPDLDDVAARLRAAARDAPPAPVRALHRGGKIVAAGVVTGTLAIAGAGAAAATNPYSDVARAVEGAVQAAGIDWSPMPEGYSRDQYDTYWDAYGIQEAQALSELWQVDVIEAKARAGQMLLEGQAPPVDEALLAAPGVAADMRRDDELAAFWAAGYTIDDLRRLMTVWEGEELEVKARVGRTLLDGGEVPVPPSGASRDDGPARPADPSRDDAPVRPSDPARDDVPVRPSDGPPPSER</sequence>
<organism evidence="2 3">
    <name type="scientific">Cellulomonas shaoxiangyii</name>
    <dbReference type="NCBI Taxonomy" id="2566013"/>
    <lineage>
        <taxon>Bacteria</taxon>
        <taxon>Bacillati</taxon>
        <taxon>Actinomycetota</taxon>
        <taxon>Actinomycetes</taxon>
        <taxon>Micrococcales</taxon>
        <taxon>Cellulomonadaceae</taxon>
        <taxon>Cellulomonas</taxon>
    </lineage>
</organism>
<name>A0A4P7SF30_9CELL</name>
<dbReference type="RefSeq" id="WP_135973420.1">
    <property type="nucleotide sequence ID" value="NZ_CP039291.1"/>
</dbReference>
<accession>A0A4P7SF30</accession>
<evidence type="ECO:0000313" key="3">
    <source>
        <dbReference type="Proteomes" id="UP000296469"/>
    </source>
</evidence>
<feature type="compositionally biased region" description="Basic and acidic residues" evidence="1">
    <location>
        <begin position="233"/>
        <end position="262"/>
    </location>
</feature>
<dbReference type="EMBL" id="CP039291">
    <property type="protein sequence ID" value="QCB92470.1"/>
    <property type="molecule type" value="Genomic_DNA"/>
</dbReference>
<keyword evidence="3" id="KW-1185">Reference proteome</keyword>
<protein>
    <submittedName>
        <fullName evidence="2">Uncharacterized protein</fullName>
    </submittedName>
</protein>
<gene>
    <name evidence="2" type="ORF">E5225_01770</name>
</gene>
<dbReference type="OrthoDB" id="3292271at2"/>
<dbReference type="Proteomes" id="UP000296469">
    <property type="component" value="Chromosome"/>
</dbReference>
<evidence type="ECO:0000256" key="1">
    <source>
        <dbReference type="SAM" id="MobiDB-lite"/>
    </source>
</evidence>
<evidence type="ECO:0000313" key="2">
    <source>
        <dbReference type="EMBL" id="QCB92470.1"/>
    </source>
</evidence>
<feature type="region of interest" description="Disordered" evidence="1">
    <location>
        <begin position="220"/>
        <end position="274"/>
    </location>
</feature>
<dbReference type="AlphaFoldDB" id="A0A4P7SF30"/>